<organism evidence="2 3">
    <name type="scientific">Halomicronema hongdechloris C2206</name>
    <dbReference type="NCBI Taxonomy" id="1641165"/>
    <lineage>
        <taxon>Bacteria</taxon>
        <taxon>Bacillati</taxon>
        <taxon>Cyanobacteriota</taxon>
        <taxon>Cyanophyceae</taxon>
        <taxon>Nodosilineales</taxon>
        <taxon>Nodosilineaceae</taxon>
        <taxon>Halomicronema</taxon>
    </lineage>
</organism>
<dbReference type="Proteomes" id="UP000191901">
    <property type="component" value="Chromosome"/>
</dbReference>
<dbReference type="KEGG" id="hhg:XM38_020720"/>
<keyword evidence="1" id="KW-0812">Transmembrane</keyword>
<keyword evidence="1" id="KW-0472">Membrane</keyword>
<dbReference type="InterPro" id="IPR021499">
    <property type="entry name" value="DUF3153"/>
</dbReference>
<name>A0A1Z3HLC6_9CYAN</name>
<dbReference type="RefSeq" id="WP_088429703.1">
    <property type="nucleotide sequence ID" value="NZ_CP021983.2"/>
</dbReference>
<evidence type="ECO:0008006" key="4">
    <source>
        <dbReference type="Google" id="ProtNLM"/>
    </source>
</evidence>
<evidence type="ECO:0000256" key="1">
    <source>
        <dbReference type="SAM" id="Phobius"/>
    </source>
</evidence>
<keyword evidence="1" id="KW-1133">Transmembrane helix</keyword>
<proteinExistence type="predicted"/>
<accession>A0A1Z3HLC6</accession>
<evidence type="ECO:0000313" key="3">
    <source>
        <dbReference type="Proteomes" id="UP000191901"/>
    </source>
</evidence>
<dbReference type="Pfam" id="PF11353">
    <property type="entry name" value="DUF3153"/>
    <property type="match status" value="1"/>
</dbReference>
<feature type="transmembrane region" description="Helical" evidence="1">
    <location>
        <begin position="225"/>
        <end position="249"/>
    </location>
</feature>
<dbReference type="EMBL" id="CP021983">
    <property type="protein sequence ID" value="ASC71122.1"/>
    <property type="molecule type" value="Genomic_DNA"/>
</dbReference>
<protein>
    <recommendedName>
        <fullName evidence="4">DUF3153 domain-containing protein</fullName>
    </recommendedName>
</protein>
<evidence type="ECO:0000313" key="2">
    <source>
        <dbReference type="EMBL" id="ASC71122.1"/>
    </source>
</evidence>
<reference evidence="2 3" key="1">
    <citation type="journal article" date="2016" name="Biochim. Biophys. Acta">
        <title>Characterization of red-shifted phycobilisomes isolated from the chlorophyll f-containing cyanobacterium Halomicronema hongdechloris.</title>
        <authorList>
            <person name="Li Y."/>
            <person name="Lin Y."/>
            <person name="Garvey C.J."/>
            <person name="Birch D."/>
            <person name="Corkery R.W."/>
            <person name="Loughlin P.C."/>
            <person name="Scheer H."/>
            <person name="Willows R.D."/>
            <person name="Chen M."/>
        </authorList>
    </citation>
    <scope>NUCLEOTIDE SEQUENCE [LARGE SCALE GENOMIC DNA]</scope>
    <source>
        <strain evidence="2 3">C2206</strain>
    </source>
</reference>
<dbReference type="STRING" id="1641165.XM38_12485"/>
<sequence length="255" mass="28688">MSRAGKPTVLPKLRGGRRWPLLLQIIGLGTLLLLLSGCVRYDVSIQFDRQTRGQIVQHVHLTQRAAAVAADEVALWRQQLQARAQALGGRVRSPSTADMDIVLPFHNGAELTRVFNQFFQPEADWQAVGLPQVATMQAQLSLQQGNWLVAIRNHFVVEVDLRDVPELSPLPETWMSRPWLDLRFAWQTPWGLTVRETTTVPPLSKQDGVAQWRLRPGQVNYLEGIVWVPSWVGIGTLAIATLVALGWGIKYRLRN</sequence>
<dbReference type="AlphaFoldDB" id="A0A1Z3HLC6"/>
<dbReference type="OrthoDB" id="458293at2"/>
<keyword evidence="3" id="KW-1185">Reference proteome</keyword>
<gene>
    <name evidence="2" type="ORF">XM38_020720</name>
</gene>